<dbReference type="Gene3D" id="3.40.50.300">
    <property type="entry name" value="P-loop containing nucleotide triphosphate hydrolases"/>
    <property type="match status" value="1"/>
</dbReference>
<sequence length="365" mass="40795">MTGTARHFFARGNTAHGVHYLYHSAFQGLSKMVVLTGWPGTGKSTAIRGLADAAINQGWSVELFHSPLNPDELDALIIPGLKIGVADGTVCEGLPSSSSVETVYLEFGNALNRSLLSEETVEQVETLQEQLQTYYGKAYESFLSALRVHDEWEKFYIEAMDFDKADELVHELVDSLFGSRTVSQKASVRHLFFGAATPRGSVDHIQNLTADLGRRILLKGRPGSGKSTLLKRLAAAAEARGFDVEVFHCGFDPNSLDMLIFPEIGSAIFDSTAPHEYFPKRDSDEILDMYERLIVPGTDERFAEELEPIKQRYSQKMKEAIAYLEEARQLDGRIKRFYTEATDFTVVDRLNNELRQTVDESASIR</sequence>
<gene>
    <name evidence="2" type="ORF">SD71_20270</name>
</gene>
<dbReference type="RefSeq" id="WP_041067374.1">
    <property type="nucleotide sequence ID" value="NZ_JXAL01000033.1"/>
</dbReference>
<organism evidence="2 3">
    <name type="scientific">Cohnella kolymensis</name>
    <dbReference type="NCBI Taxonomy" id="1590652"/>
    <lineage>
        <taxon>Bacteria</taxon>
        <taxon>Bacillati</taxon>
        <taxon>Bacillota</taxon>
        <taxon>Bacilli</taxon>
        <taxon>Bacillales</taxon>
        <taxon>Paenibacillaceae</taxon>
        <taxon>Cohnella</taxon>
    </lineage>
</organism>
<accession>A0ABR5A142</accession>
<dbReference type="InterPro" id="IPR027417">
    <property type="entry name" value="P-loop_NTPase"/>
</dbReference>
<dbReference type="Pfam" id="PF13401">
    <property type="entry name" value="AAA_22"/>
    <property type="match status" value="1"/>
</dbReference>
<dbReference type="EMBL" id="JXAL01000033">
    <property type="protein sequence ID" value="KIL34368.1"/>
    <property type="molecule type" value="Genomic_DNA"/>
</dbReference>
<evidence type="ECO:0000259" key="1">
    <source>
        <dbReference type="Pfam" id="PF13401"/>
    </source>
</evidence>
<evidence type="ECO:0000313" key="3">
    <source>
        <dbReference type="Proteomes" id="UP000054526"/>
    </source>
</evidence>
<evidence type="ECO:0000313" key="2">
    <source>
        <dbReference type="EMBL" id="KIL34368.1"/>
    </source>
</evidence>
<protein>
    <recommendedName>
        <fullName evidence="1">ORC1/DEAH AAA+ ATPase domain-containing protein</fullName>
    </recommendedName>
</protein>
<dbReference type="InterPro" id="IPR049945">
    <property type="entry name" value="AAA_22"/>
</dbReference>
<name>A0ABR5A142_9BACL</name>
<reference evidence="2 3" key="1">
    <citation type="submission" date="2014-12" db="EMBL/GenBank/DDBJ databases">
        <title>Draft genome sequence of Cohnella kolymensis strain B-2846.</title>
        <authorList>
            <person name="Karlyshev A.V."/>
            <person name="Kudryashova E.B."/>
        </authorList>
    </citation>
    <scope>NUCLEOTIDE SEQUENCE [LARGE SCALE GENOMIC DNA]</scope>
    <source>
        <strain evidence="2 3">VKM B-2846</strain>
    </source>
</reference>
<keyword evidence="3" id="KW-1185">Reference proteome</keyword>
<proteinExistence type="predicted"/>
<comment type="caution">
    <text evidence="2">The sequence shown here is derived from an EMBL/GenBank/DDBJ whole genome shotgun (WGS) entry which is preliminary data.</text>
</comment>
<dbReference type="Proteomes" id="UP000054526">
    <property type="component" value="Unassembled WGS sequence"/>
</dbReference>
<dbReference type="SUPFAM" id="SSF52540">
    <property type="entry name" value="P-loop containing nucleoside triphosphate hydrolases"/>
    <property type="match status" value="2"/>
</dbReference>
<feature type="domain" description="ORC1/DEAH AAA+ ATPase" evidence="1">
    <location>
        <begin position="31"/>
        <end position="174"/>
    </location>
</feature>